<dbReference type="CDD" id="cd20337">
    <property type="entry name" value="BRcat_RBR_HOIP"/>
    <property type="match status" value="1"/>
</dbReference>
<keyword evidence="24" id="KW-1185">Reference proteome</keyword>
<dbReference type="SMART" id="SM00547">
    <property type="entry name" value="ZnF_RBZ"/>
    <property type="match status" value="1"/>
</dbReference>
<keyword evidence="17" id="KW-0342">GTP-binding</keyword>
<dbReference type="InterPro" id="IPR003008">
    <property type="entry name" value="Tubulin_FtsZ_GTPase"/>
</dbReference>
<dbReference type="SUPFAM" id="SSF90209">
    <property type="entry name" value="Ran binding protein zinc finger-like"/>
    <property type="match status" value="1"/>
</dbReference>
<dbReference type="InterPro" id="IPR013083">
    <property type="entry name" value="Znf_RING/FYVE/PHD"/>
</dbReference>
<dbReference type="CDD" id="cd16631">
    <property type="entry name" value="mRING-HC-C4C4_RBR_HOIP"/>
    <property type="match status" value="1"/>
</dbReference>
<dbReference type="Proteomes" id="UP001519460">
    <property type="component" value="Unassembled WGS sequence"/>
</dbReference>
<dbReference type="PROSITE" id="PS51873">
    <property type="entry name" value="TRIAD"/>
    <property type="match status" value="1"/>
</dbReference>
<accession>A0ABD0LH82</accession>
<reference evidence="23 24" key="1">
    <citation type="journal article" date="2023" name="Sci. Data">
        <title>Genome assembly of the Korean intertidal mud-creeper Batillaria attramentaria.</title>
        <authorList>
            <person name="Patra A.K."/>
            <person name="Ho P.T."/>
            <person name="Jun S."/>
            <person name="Lee S.J."/>
            <person name="Kim Y."/>
            <person name="Won Y.J."/>
        </authorList>
    </citation>
    <scope>NUCLEOTIDE SEQUENCE [LARGE SCALE GENOMIC DNA]</scope>
    <source>
        <strain evidence="23">Wonlab-2016</strain>
    </source>
</reference>
<keyword evidence="12" id="KW-0677">Repeat</keyword>
<feature type="compositionally biased region" description="Polar residues" evidence="20">
    <location>
        <begin position="1311"/>
        <end position="1326"/>
    </location>
</feature>
<dbReference type="InterPro" id="IPR017907">
    <property type="entry name" value="Znf_RING_CS"/>
</dbReference>
<dbReference type="SUPFAM" id="SSF55307">
    <property type="entry name" value="Tubulin C-terminal domain-like"/>
    <property type="match status" value="1"/>
</dbReference>
<gene>
    <name evidence="23" type="ORF">BaRGS_00009943</name>
</gene>
<organism evidence="23 24">
    <name type="scientific">Batillaria attramentaria</name>
    <dbReference type="NCBI Taxonomy" id="370345"/>
    <lineage>
        <taxon>Eukaryota</taxon>
        <taxon>Metazoa</taxon>
        <taxon>Spiralia</taxon>
        <taxon>Lophotrochozoa</taxon>
        <taxon>Mollusca</taxon>
        <taxon>Gastropoda</taxon>
        <taxon>Caenogastropoda</taxon>
        <taxon>Sorbeoconcha</taxon>
        <taxon>Cerithioidea</taxon>
        <taxon>Batillariidae</taxon>
        <taxon>Batillaria</taxon>
    </lineage>
</organism>
<dbReference type="GO" id="GO:0008270">
    <property type="term" value="F:zinc ion binding"/>
    <property type="evidence" value="ECO:0007669"/>
    <property type="project" value="UniProtKB-KW"/>
</dbReference>
<dbReference type="Gene3D" id="2.30.30.380">
    <property type="entry name" value="Zn-finger domain of Sec23/24"/>
    <property type="match status" value="1"/>
</dbReference>
<dbReference type="FunFam" id="3.40.50.1440:FF:000034">
    <property type="entry name" value="Tubulin beta chain"/>
    <property type="match status" value="1"/>
</dbReference>
<feature type="compositionally biased region" description="Pro residues" evidence="20">
    <location>
        <begin position="1382"/>
        <end position="1391"/>
    </location>
</feature>
<feature type="compositionally biased region" description="Low complexity" evidence="20">
    <location>
        <begin position="973"/>
        <end position="985"/>
    </location>
</feature>
<keyword evidence="10" id="KW-0493">Microtubule</keyword>
<dbReference type="PROSITE" id="PS00228">
    <property type="entry name" value="TUBULIN_B_AUTOREG"/>
    <property type="match status" value="1"/>
</dbReference>
<evidence type="ECO:0000256" key="9">
    <source>
        <dbReference type="ARBA" id="ARBA00022679"/>
    </source>
</evidence>
<dbReference type="Gene3D" id="3.30.1330.20">
    <property type="entry name" value="Tubulin/FtsZ, C-terminal domain"/>
    <property type="match status" value="1"/>
</dbReference>
<dbReference type="PRINTS" id="PR01161">
    <property type="entry name" value="TUBULIN"/>
</dbReference>
<dbReference type="CDD" id="cd02187">
    <property type="entry name" value="beta_tubulin"/>
    <property type="match status" value="1"/>
</dbReference>
<dbReference type="InterPro" id="IPR037103">
    <property type="entry name" value="Tubulin/FtsZ-like_C"/>
</dbReference>
<dbReference type="InterPro" id="IPR057426">
    <property type="entry name" value="RNF31_UBA_3"/>
</dbReference>
<comment type="similarity">
    <text evidence="5">Belongs to the tubulin family.</text>
</comment>
<evidence type="ECO:0000256" key="8">
    <source>
        <dbReference type="ARBA" id="ARBA00022490"/>
    </source>
</evidence>
<dbReference type="CDD" id="cd19815">
    <property type="entry name" value="Bbox1_HOIP"/>
    <property type="match status" value="1"/>
</dbReference>
<evidence type="ECO:0000256" key="4">
    <source>
        <dbReference type="ARBA" id="ARBA00008278"/>
    </source>
</evidence>
<protein>
    <recommendedName>
        <fullName evidence="7">RanBP-type and C3HC4-type zinc finger-containing protein 1</fullName>
        <ecNumber evidence="6">2.3.2.31</ecNumber>
    </recommendedName>
</protein>
<keyword evidence="9" id="KW-0808">Transferase</keyword>
<dbReference type="Gene3D" id="3.30.40.10">
    <property type="entry name" value="Zinc/RING finger domain, C3HC4 (zinc finger)"/>
    <property type="match status" value="1"/>
</dbReference>
<dbReference type="GO" id="GO:0005874">
    <property type="term" value="C:microtubule"/>
    <property type="evidence" value="ECO:0007669"/>
    <property type="project" value="UniProtKB-KW"/>
</dbReference>
<evidence type="ECO:0000256" key="19">
    <source>
        <dbReference type="PROSITE-ProRule" id="PRU00322"/>
    </source>
</evidence>
<feature type="compositionally biased region" description="Polar residues" evidence="20">
    <location>
        <begin position="1168"/>
        <end position="1177"/>
    </location>
</feature>
<dbReference type="InterPro" id="IPR041031">
    <property type="entry name" value="RNF31_C"/>
</dbReference>
<evidence type="ECO:0000256" key="17">
    <source>
        <dbReference type="ARBA" id="ARBA00023134"/>
    </source>
</evidence>
<dbReference type="Pfam" id="PF01485">
    <property type="entry name" value="IBR"/>
    <property type="match status" value="1"/>
</dbReference>
<dbReference type="InterPro" id="IPR018316">
    <property type="entry name" value="Tubulin/FtsZ_2-layer-sand-dom"/>
</dbReference>
<keyword evidence="15" id="KW-0833">Ubl conjugation pathway</keyword>
<dbReference type="SMART" id="SM00865">
    <property type="entry name" value="Tubulin_C"/>
    <property type="match status" value="1"/>
</dbReference>
<dbReference type="SMART" id="SM00864">
    <property type="entry name" value="Tubulin"/>
    <property type="match status" value="1"/>
</dbReference>
<dbReference type="PROSITE" id="PS50199">
    <property type="entry name" value="ZF_RANBP2_2"/>
    <property type="match status" value="1"/>
</dbReference>
<feature type="compositionally biased region" description="Polar residues" evidence="20">
    <location>
        <begin position="1396"/>
        <end position="1415"/>
    </location>
</feature>
<feature type="region of interest" description="Disordered" evidence="20">
    <location>
        <begin position="1311"/>
        <end position="1333"/>
    </location>
</feature>
<dbReference type="InterPro" id="IPR026254">
    <property type="entry name" value="RNF31-like"/>
</dbReference>
<feature type="compositionally biased region" description="Low complexity" evidence="20">
    <location>
        <begin position="1225"/>
        <end position="1235"/>
    </location>
</feature>
<evidence type="ECO:0000313" key="23">
    <source>
        <dbReference type="EMBL" id="KAK7498851.1"/>
    </source>
</evidence>
<evidence type="ECO:0000256" key="3">
    <source>
        <dbReference type="ARBA" id="ARBA00004245"/>
    </source>
</evidence>
<dbReference type="FunFam" id="3.40.50.1440:FF:000030">
    <property type="entry name" value="tubulin beta chain isoform X5"/>
    <property type="match status" value="1"/>
</dbReference>
<feature type="compositionally biased region" description="Low complexity" evidence="20">
    <location>
        <begin position="674"/>
        <end position="710"/>
    </location>
</feature>
<dbReference type="SMART" id="SM00647">
    <property type="entry name" value="IBR"/>
    <property type="match status" value="1"/>
</dbReference>
<evidence type="ECO:0000259" key="21">
    <source>
        <dbReference type="PROSITE" id="PS50199"/>
    </source>
</evidence>
<evidence type="ECO:0000256" key="10">
    <source>
        <dbReference type="ARBA" id="ARBA00022701"/>
    </source>
</evidence>
<name>A0ABD0LH82_9CAEN</name>
<dbReference type="InterPro" id="IPR047543">
    <property type="entry name" value="Bbox1_RNF31-like"/>
</dbReference>
<evidence type="ECO:0000256" key="12">
    <source>
        <dbReference type="ARBA" id="ARBA00022737"/>
    </source>
</evidence>
<evidence type="ECO:0000256" key="1">
    <source>
        <dbReference type="ARBA" id="ARBA00001798"/>
    </source>
</evidence>
<feature type="region of interest" description="Disordered" evidence="20">
    <location>
        <begin position="798"/>
        <end position="845"/>
    </location>
</feature>
<evidence type="ECO:0000256" key="5">
    <source>
        <dbReference type="ARBA" id="ARBA00009636"/>
    </source>
</evidence>
<sequence length="2089" mass="229916">MREIVHLQAGQCGNQIGAKFWEVISDEHGIDPTGTYHGDSDLQLERINVYYNEATGGKYVPRAVLIREEYPDRIMNTFSVVPSPKVSDTVVEPYNATLSVHQLVENTDETFCIDNEALYDICFRTLKLTTPTYGDLNHLVSATMSGVTTCLRFPGQLNADLRKLAVNMVPFPRLHFFMPGFAPLTSRGSQQYRALTVPELTQQMFDAKNMMAACDPRHGRYLTVAAIFRGRMSMKEVDEQMLNVQNKNSSYFVEWIPNNVKTAVCDIPPRGLKMSATFIGNSTAIQELFKRISEQFTAMFRPSTSHMQTSMGQTATTLNSLLEMNGEHADGDTEDSLETSLLQARQALVHAVQRGSDCSPAVTKLLHLKVPVAMKYAQLNVRQILRDNNQSVAHLKSIPTALGMLEKYGRHLLKPREQRVDQWRQIKFNNPIFRDRVLPMKGALDVVKQMGYSEEVEAGLQFAHGEPDVAATSNLVADIVLARAEMDKYLGGTHPHPDTIHALLPEATTDQVSAHWDQLSSADVGTFGVSQVPSMALHQVLPVPTPVTATGEMESEPPVAAQAGAATSAHESGEVVESLNLSSHQFEDSLRRACDICGDEAATKWCHLCDNKQLCDACDDMWHKHPKRTSHTRNPIASLPSPSSAVGPSANLMGPFGIRAAPSLSNITRSGHESSIPASGTASSESSSVSSAYTPPPSQQAQSALDAQASFPSTPHQENSYAQYAPGGPGNAPYRAQPPYSQFPVMDSSHTGPAYQVGLSEASQVLPPAVSRQQQCFSQVPQPDVSLRIQTQGVGQSLASGARSNAVSSPGYADVSLRQSQVAAKAERNRHSGSGPESGSMFGRESVNSWRGQHRPASVSGAPASLLLSSVLAESDYEKRAAKCDIRLLTLEEEISDVDQSLNNLMLSHDDFCDQEEFRTLNRRKATLMREHQTLASYRQELAELMEAEVQPADQPGRPHAPTQVFHPPPLSSSPSPHLGSFSSPQASSVFPNPCPPPAPHPTYINPQQVFHSPVQSSENIVSSVGHSNPTHPSGVYSGAGQPHINFSSPSVQESAAEGRGGVHSHSSVDRSSILPQWQMMPVCVATGTSPASDQTGFLPTSMHQYGESTRRTAPAASVSQNVTNYPIPATMGLPQNLTPGYSQTEQNRRVPSSSTPPSSGLSNTSPHLVQSQSTVDLTEKTNLDLHRPNSAPSIAQTAGPPVPETPSVTGRKPVQVLPPPPLAHSPSPHAQPAPMAKFGAPLQEWQCNHCTFINPPATRVCTMCDRTSDNPTLVSTLNDASSGPAVWEPQLSGSPSPPISQDHVTAVRTTDISSAKGSSDASNKATEAKMNSRIAEEQDRIFMEKKEAQKKYLQLQQAEATQPLLQTAELSAGVSELAISSPPPRPPPPTKRTTEGTSSTQQQKLASEAKSSPLSKAAATDSDVSRLIQQESRLQDSLGKQKKIKEMQLAGADLMYFIKMADRQGHDIEEMQVALAQCKGNHSDALDWLKTQWGKLVDVVASSAKAKGERGQQNDVGELSQEEAKKALRESCGQLQPAINQCVTKRRELYARLNPDGTFAREEVLQAMLQNEGDETAAREQLHSATLQPFLTRVWEGMDGERRGAETIQLLQVAMAESCQSVSNSVISHSDFQQIVMNKNIDRDRRIRMVLVEGKLKSWGRAELVIKLLDDNLPAAYSHNDSHYTLEDVVEAVRNCRDRRSALAYLTQECSICFAPYPMGKIRNLNFCQCKICSDCLKQNFEVVIREKHVRHWTCPICGYPDLNDADTASEYLNFLGMLLHSQMDREVNELFETKVRDWYLQKDPNFRWCAHCGNGFIADAGQLRMQCPHCSDKTCYKCKKQWEDQHEGLTCEEFAQWKIDNDPNNQAVGLARHLEENGIDCPSCKMRYALAKGGCMHFKCPQCGHEFCSGCYQVFYQRGMCSRLKSCQTSGLHAHHPRDCFFYLRDDAVDQLQSLLREGNIEFNTVPPVSQEDTSLCPVIEQKEFDYGKQDESCGKETQEGHAGLCVTHYKEYLVGLINKNHIDPVVMMTIDDIRKLLKRGELDIPKRKQNEAEVNYRKRLITEVDECLKRIQAHKGVVGTIVINND</sequence>
<dbReference type="Pfam" id="PF22191">
    <property type="entry name" value="IBR_1"/>
    <property type="match status" value="1"/>
</dbReference>
<keyword evidence="16" id="KW-0862">Zinc</keyword>
<evidence type="ECO:0000256" key="14">
    <source>
        <dbReference type="ARBA" id="ARBA00022771"/>
    </source>
</evidence>
<dbReference type="Gene3D" id="1.20.58.2190">
    <property type="match status" value="1"/>
</dbReference>
<evidence type="ECO:0000256" key="7">
    <source>
        <dbReference type="ARBA" id="ARBA00017887"/>
    </source>
</evidence>
<feature type="compositionally biased region" description="Basic and acidic residues" evidence="20">
    <location>
        <begin position="1178"/>
        <end position="1188"/>
    </location>
</feature>
<dbReference type="Pfam" id="PF25163">
    <property type="entry name" value="UBA_RNF31"/>
    <property type="match status" value="1"/>
</dbReference>
<feature type="compositionally biased region" description="Polar residues" evidence="20">
    <location>
        <begin position="1005"/>
        <end position="1032"/>
    </location>
</feature>
<comment type="catalytic activity">
    <reaction evidence="1">
        <text>[E2 ubiquitin-conjugating enzyme]-S-ubiquitinyl-L-cysteine + [acceptor protein]-L-lysine = [E2 ubiquitin-conjugating enzyme]-L-cysteine + [acceptor protein]-N(6)-ubiquitinyl-L-lysine.</text>
        <dbReference type="EC" id="2.3.2.31"/>
    </reaction>
</comment>
<dbReference type="InterPro" id="IPR047541">
    <property type="entry name" value="RNF31_RBR_mRING-HC-like"/>
</dbReference>
<feature type="region of interest" description="Disordered" evidence="20">
    <location>
        <begin position="1375"/>
        <end position="1425"/>
    </location>
</feature>
<dbReference type="PROSITE" id="PS01358">
    <property type="entry name" value="ZF_RANBP2_1"/>
    <property type="match status" value="1"/>
</dbReference>
<dbReference type="InterPro" id="IPR008280">
    <property type="entry name" value="Tub_FtsZ_C"/>
</dbReference>
<dbReference type="FunFam" id="3.30.1330.20:FF:000002">
    <property type="entry name" value="Tubulin beta chain"/>
    <property type="match status" value="1"/>
</dbReference>
<feature type="compositionally biased region" description="Polar residues" evidence="20">
    <location>
        <begin position="1134"/>
        <end position="1146"/>
    </location>
</feature>
<feature type="region of interest" description="Disordered" evidence="20">
    <location>
        <begin position="667"/>
        <end position="747"/>
    </location>
</feature>
<proteinExistence type="inferred from homology"/>
<dbReference type="SUPFAM" id="SSF57850">
    <property type="entry name" value="RING/U-box"/>
    <property type="match status" value="3"/>
</dbReference>
<feature type="compositionally biased region" description="Polar residues" evidence="20">
    <location>
        <begin position="711"/>
        <end position="722"/>
    </location>
</feature>
<evidence type="ECO:0000256" key="20">
    <source>
        <dbReference type="SAM" id="MobiDB-lite"/>
    </source>
</evidence>
<keyword evidence="8" id="KW-0963">Cytoplasm</keyword>
<dbReference type="PANTHER" id="PTHR16004">
    <property type="entry name" value="RING FINGER PROTEIN 31-RELATED"/>
    <property type="match status" value="1"/>
</dbReference>
<dbReference type="GO" id="GO:0005525">
    <property type="term" value="F:GTP binding"/>
    <property type="evidence" value="ECO:0007669"/>
    <property type="project" value="UniProtKB-KW"/>
</dbReference>
<dbReference type="GO" id="GO:0061630">
    <property type="term" value="F:ubiquitin protein ligase activity"/>
    <property type="evidence" value="ECO:0007669"/>
    <property type="project" value="UniProtKB-EC"/>
</dbReference>
<dbReference type="Pfam" id="PF00091">
    <property type="entry name" value="Tubulin"/>
    <property type="match status" value="1"/>
</dbReference>
<dbReference type="InterPro" id="IPR000217">
    <property type="entry name" value="Tubulin"/>
</dbReference>
<comment type="caution">
    <text evidence="23">The sequence shown here is derived from an EMBL/GenBank/DDBJ whole genome shotgun (WGS) entry which is preliminary data.</text>
</comment>
<dbReference type="InterPro" id="IPR001876">
    <property type="entry name" value="Znf_RanBP2"/>
</dbReference>
<feature type="region of interest" description="Disordered" evidence="20">
    <location>
        <begin position="949"/>
        <end position="1071"/>
    </location>
</feature>
<evidence type="ECO:0000256" key="13">
    <source>
        <dbReference type="ARBA" id="ARBA00022741"/>
    </source>
</evidence>
<dbReference type="EMBL" id="JACVVK020000048">
    <property type="protein sequence ID" value="KAK7498851.1"/>
    <property type="molecule type" value="Genomic_DNA"/>
</dbReference>
<dbReference type="Pfam" id="PF03953">
    <property type="entry name" value="Tubulin_C"/>
    <property type="match status" value="1"/>
</dbReference>
<keyword evidence="13" id="KW-0547">Nucleotide-binding</keyword>
<dbReference type="SMART" id="SM00184">
    <property type="entry name" value="RING"/>
    <property type="match status" value="2"/>
</dbReference>
<dbReference type="InterPro" id="IPR036443">
    <property type="entry name" value="Znf_RanBP2_sf"/>
</dbReference>
<dbReference type="InterPro" id="IPR036339">
    <property type="entry name" value="PUB-like_dom_sf"/>
</dbReference>
<keyword evidence="11" id="KW-0479">Metal-binding</keyword>
<dbReference type="SUPFAM" id="SSF143503">
    <property type="entry name" value="PUG domain-like"/>
    <property type="match status" value="1"/>
</dbReference>
<keyword evidence="18" id="KW-0206">Cytoskeleton</keyword>
<dbReference type="Gene3D" id="1.10.8.10">
    <property type="entry name" value="DNA helicase RuvA subunit, C-terminal domain"/>
    <property type="match status" value="1"/>
</dbReference>
<dbReference type="EC" id="2.3.2.31" evidence="6"/>
<dbReference type="PANTHER" id="PTHR16004:SF2">
    <property type="entry name" value="E3 UBIQUITIN-PROTEIN LIGASE LUBEL"/>
    <property type="match status" value="1"/>
</dbReference>
<feature type="region of interest" description="Disordered" evidence="20">
    <location>
        <begin position="626"/>
        <end position="650"/>
    </location>
</feature>
<feature type="domain" description="RanBP2-type" evidence="21">
    <location>
        <begin position="1238"/>
        <end position="1271"/>
    </location>
</feature>
<evidence type="ECO:0000256" key="6">
    <source>
        <dbReference type="ARBA" id="ARBA00012251"/>
    </source>
</evidence>
<evidence type="ECO:0000256" key="11">
    <source>
        <dbReference type="ARBA" id="ARBA00022723"/>
    </source>
</evidence>
<dbReference type="CDD" id="cd20351">
    <property type="entry name" value="Rcat_RBR_HOIP"/>
    <property type="match status" value="1"/>
</dbReference>
<comment type="subcellular location">
    <subcellularLocation>
        <location evidence="3">Cytoplasm</location>
        <location evidence="3">Cytoskeleton</location>
    </subcellularLocation>
</comment>
<dbReference type="InterPro" id="IPR047540">
    <property type="entry name" value="BRcat_RBR_RNF31-like"/>
</dbReference>
<dbReference type="InterPro" id="IPR013838">
    <property type="entry name" value="Beta-tubulin_BS"/>
</dbReference>
<dbReference type="PROSITE" id="PS00518">
    <property type="entry name" value="ZF_RING_1"/>
    <property type="match status" value="1"/>
</dbReference>
<feature type="compositionally biased region" description="Polar residues" evidence="20">
    <location>
        <begin position="798"/>
        <end position="808"/>
    </location>
</feature>
<dbReference type="Pfam" id="PF18091">
    <property type="entry name" value="E3_UbLigase_RBR"/>
    <property type="match status" value="1"/>
</dbReference>
<evidence type="ECO:0000256" key="15">
    <source>
        <dbReference type="ARBA" id="ARBA00022786"/>
    </source>
</evidence>
<feature type="compositionally biased region" description="Polar residues" evidence="20">
    <location>
        <begin position="1091"/>
        <end position="1108"/>
    </location>
</feature>
<evidence type="ECO:0000256" key="16">
    <source>
        <dbReference type="ARBA" id="ARBA00022833"/>
    </source>
</evidence>
<dbReference type="Pfam" id="PF16678">
    <property type="entry name" value="UBA_HOIP"/>
    <property type="match status" value="1"/>
</dbReference>
<dbReference type="InterPro" id="IPR047542">
    <property type="entry name" value="Rcat_RBR_RNF31-like"/>
</dbReference>
<comment type="cofactor">
    <cofactor evidence="2">
        <name>Mg(2+)</name>
        <dbReference type="ChEBI" id="CHEBI:18420"/>
    </cofactor>
</comment>
<dbReference type="InterPro" id="IPR032065">
    <property type="entry name" value="RNF31-UBA"/>
</dbReference>
<dbReference type="InterPro" id="IPR001841">
    <property type="entry name" value="Znf_RING"/>
</dbReference>
<feature type="region of interest" description="Disordered" evidence="20">
    <location>
        <begin position="1091"/>
        <end position="1236"/>
    </location>
</feature>
<dbReference type="InterPro" id="IPR002867">
    <property type="entry name" value="IBR_dom"/>
</dbReference>
<feature type="compositionally biased region" description="Low complexity" evidence="20">
    <location>
        <begin position="1152"/>
        <end position="1167"/>
    </location>
</feature>
<feature type="domain" description="RING-type" evidence="22">
    <location>
        <begin position="1707"/>
        <end position="1941"/>
    </location>
</feature>
<evidence type="ECO:0000256" key="18">
    <source>
        <dbReference type="ARBA" id="ARBA00023212"/>
    </source>
</evidence>
<evidence type="ECO:0000256" key="2">
    <source>
        <dbReference type="ARBA" id="ARBA00001946"/>
    </source>
</evidence>
<feature type="compositionally biased region" description="Polar residues" evidence="20">
    <location>
        <begin position="632"/>
        <end position="646"/>
    </location>
</feature>
<dbReference type="InterPro" id="IPR044066">
    <property type="entry name" value="TRIAD_supradom"/>
</dbReference>
<dbReference type="Gene3D" id="3.40.50.1440">
    <property type="entry name" value="Tubulin/FtsZ, GTPase domain"/>
    <property type="match status" value="2"/>
</dbReference>
<dbReference type="InterPro" id="IPR036525">
    <property type="entry name" value="Tubulin/FtsZ_GTPase_sf"/>
</dbReference>
<evidence type="ECO:0000313" key="24">
    <source>
        <dbReference type="Proteomes" id="UP001519460"/>
    </source>
</evidence>
<feature type="compositionally biased region" description="Polar residues" evidence="20">
    <location>
        <begin position="1045"/>
        <end position="1054"/>
    </location>
</feature>
<evidence type="ECO:0000259" key="22">
    <source>
        <dbReference type="PROSITE" id="PS51873"/>
    </source>
</evidence>
<comment type="similarity">
    <text evidence="4">Belongs to the RBR family.</text>
</comment>
<dbReference type="SUPFAM" id="SSF52490">
    <property type="entry name" value="Tubulin nucleotide-binding domain-like"/>
    <property type="match status" value="1"/>
</dbReference>
<keyword evidence="14 19" id="KW-0863">Zinc-finger</keyword>
<feature type="non-terminal residue" evidence="23">
    <location>
        <position position="2089"/>
    </location>
</feature>